<gene>
    <name evidence="2" type="ORF">FWILDA_LOCUS1012</name>
</gene>
<dbReference type="AlphaFoldDB" id="A0A9W4WTX6"/>
<organism evidence="2 3">
    <name type="scientific">Funneliformis geosporum</name>
    <dbReference type="NCBI Taxonomy" id="1117311"/>
    <lineage>
        <taxon>Eukaryota</taxon>
        <taxon>Fungi</taxon>
        <taxon>Fungi incertae sedis</taxon>
        <taxon>Mucoromycota</taxon>
        <taxon>Glomeromycotina</taxon>
        <taxon>Glomeromycetes</taxon>
        <taxon>Glomerales</taxon>
        <taxon>Glomeraceae</taxon>
        <taxon>Funneliformis</taxon>
    </lineage>
</organism>
<keyword evidence="3" id="KW-1185">Reference proteome</keyword>
<dbReference type="Proteomes" id="UP001153678">
    <property type="component" value="Unassembled WGS sequence"/>
</dbReference>
<dbReference type="OrthoDB" id="2305685at2759"/>
<name>A0A9W4WTX6_9GLOM</name>
<protein>
    <submittedName>
        <fullName evidence="2">6783_t:CDS:1</fullName>
    </submittedName>
</protein>
<dbReference type="EMBL" id="CAMKVN010000085">
    <property type="protein sequence ID" value="CAI2163325.1"/>
    <property type="molecule type" value="Genomic_DNA"/>
</dbReference>
<feature type="chain" id="PRO_5040800247" evidence="1">
    <location>
        <begin position="21"/>
        <end position="177"/>
    </location>
</feature>
<reference evidence="2" key="1">
    <citation type="submission" date="2022-08" db="EMBL/GenBank/DDBJ databases">
        <authorList>
            <person name="Kallberg Y."/>
            <person name="Tangrot J."/>
            <person name="Rosling A."/>
        </authorList>
    </citation>
    <scope>NUCLEOTIDE SEQUENCE</scope>
    <source>
        <strain evidence="2">Wild A</strain>
    </source>
</reference>
<evidence type="ECO:0000313" key="2">
    <source>
        <dbReference type="EMBL" id="CAI2163325.1"/>
    </source>
</evidence>
<evidence type="ECO:0000313" key="3">
    <source>
        <dbReference type="Proteomes" id="UP001153678"/>
    </source>
</evidence>
<sequence>MAKLNFLAVFLLTLITNSIAFPTDELVHTLDKRSNKCPCAFAVADFDPKNSNGPVKGIITFAQDESGATTVAGIFSKGFEDTNATYEYQIKDDCGNVLHDLTKELNVQLSGDGGTESFRHKFDSINLNCDNKGILNVQTLGKVPLSKRNCKSLSKRDDKGNVVVSKNGEGYSNAKPT</sequence>
<comment type="caution">
    <text evidence="2">The sequence shown here is derived from an EMBL/GenBank/DDBJ whole genome shotgun (WGS) entry which is preliminary data.</text>
</comment>
<keyword evidence="1" id="KW-0732">Signal</keyword>
<proteinExistence type="predicted"/>
<feature type="signal peptide" evidence="1">
    <location>
        <begin position="1"/>
        <end position="20"/>
    </location>
</feature>
<accession>A0A9W4WTX6</accession>
<evidence type="ECO:0000256" key="1">
    <source>
        <dbReference type="SAM" id="SignalP"/>
    </source>
</evidence>